<evidence type="ECO:0000313" key="2">
    <source>
        <dbReference type="Proteomes" id="UP000515498"/>
    </source>
</evidence>
<gene>
    <name evidence="1" type="ORF">HZU40_24560</name>
</gene>
<reference evidence="1 2" key="1">
    <citation type="submission" date="2020-07" db="EMBL/GenBank/DDBJ databases">
        <title>Draft genome sequence of four isobutane-metabolizing strains capable of cometabolically degrading diverse ether contaminants.</title>
        <authorList>
            <person name="Chen W."/>
            <person name="Faulkner N."/>
            <person name="Smith C."/>
            <person name="Hyman M."/>
        </authorList>
    </citation>
    <scope>NUCLEOTIDE SEQUENCE [LARGE SCALE GENOMIC DNA]</scope>
    <source>
        <strain evidence="1 2">2A</strain>
    </source>
</reference>
<proteinExistence type="predicted"/>
<dbReference type="AlphaFoldDB" id="A0A7G8PAI4"/>
<dbReference type="KEGG" id="mflu:HZU40_24560"/>
<organism evidence="1 2">
    <name type="scientific">Mycolicibacterium fluoranthenivorans</name>
    <dbReference type="NCBI Taxonomy" id="258505"/>
    <lineage>
        <taxon>Bacteria</taxon>
        <taxon>Bacillati</taxon>
        <taxon>Actinomycetota</taxon>
        <taxon>Actinomycetes</taxon>
        <taxon>Mycobacteriales</taxon>
        <taxon>Mycobacteriaceae</taxon>
        <taxon>Mycolicibacterium</taxon>
    </lineage>
</organism>
<dbReference type="Pfam" id="PF10706">
    <property type="entry name" value="Aminoglyc_resit"/>
    <property type="match status" value="1"/>
</dbReference>
<name>A0A7G8PAI4_9MYCO</name>
<evidence type="ECO:0008006" key="3">
    <source>
        <dbReference type="Google" id="ProtNLM"/>
    </source>
</evidence>
<accession>A0A7G8PAI4</accession>
<dbReference type="InterPro" id="IPR043519">
    <property type="entry name" value="NT_sf"/>
</dbReference>
<evidence type="ECO:0000313" key="1">
    <source>
        <dbReference type="EMBL" id="QNJ91350.1"/>
    </source>
</evidence>
<protein>
    <recommendedName>
        <fullName evidence="3">Aminoglycoside-2''-adenylyltransferase</fullName>
    </recommendedName>
</protein>
<dbReference type="SUPFAM" id="SSF81301">
    <property type="entry name" value="Nucleotidyltransferase"/>
    <property type="match status" value="1"/>
</dbReference>
<dbReference type="Proteomes" id="UP000515498">
    <property type="component" value="Chromosome"/>
</dbReference>
<sequence>MSGRELTSAEITGLWNAWTPAEVSRRLSSVAAPWCVTAGWALDLFTEGAKREHDDIEIAVPASRFDEIQEALLDFEWDVVGDGRVWPFPEQRDTHFQTWLREPATGIYRVDVFREPTIAGRWVCRRDTSITLPYEQVILRNHDGIPYVIPEVALLFKAKHLRDKDQTDFRNVLPAMDPTRRSRLHKWLSQVHPGHPWIDTLDAQR</sequence>
<dbReference type="InterPro" id="IPR019646">
    <property type="entry name" value="Aminoglyc_AdlTrfase"/>
</dbReference>
<dbReference type="Gene3D" id="3.30.460.40">
    <property type="match status" value="1"/>
</dbReference>
<dbReference type="EMBL" id="CP059894">
    <property type="protein sequence ID" value="QNJ91350.1"/>
    <property type="molecule type" value="Genomic_DNA"/>
</dbReference>
<dbReference type="RefSeq" id="WP_187096106.1">
    <property type="nucleotide sequence ID" value="NZ_CP059894.1"/>
</dbReference>